<evidence type="ECO:0000259" key="3">
    <source>
        <dbReference type="PROSITE" id="PS50966"/>
    </source>
</evidence>
<dbReference type="RefSeq" id="WP_220148630.1">
    <property type="nucleotide sequence ID" value="NZ_JAHXZI010000028.1"/>
</dbReference>
<dbReference type="InterPro" id="IPR007527">
    <property type="entry name" value="Znf_SWIM"/>
</dbReference>
<protein>
    <recommendedName>
        <fullName evidence="3">SWIM-type domain-containing protein</fullName>
    </recommendedName>
</protein>
<evidence type="ECO:0000256" key="1">
    <source>
        <dbReference type="PROSITE-ProRule" id="PRU00325"/>
    </source>
</evidence>
<keyword evidence="5" id="KW-1185">Reference proteome</keyword>
<name>A0ABS7BF32_9ACTN</name>
<keyword evidence="1" id="KW-0479">Metal-binding</keyword>
<gene>
    <name evidence="4" type="ORF">KZ829_37755</name>
</gene>
<accession>A0ABS7BF32</accession>
<sequence length="665" mass="68745">MSELASGSVSLPVRADLRALDADALAALANRGLVKRAAREAEREPPALSAGGGVTVVAEFADGVRAELPEGGLEQGRCTCGATGACRHLLGLIFAYQAALPETAPSPDEPPAEVTAWSPGGFTDEDLVTRIGSRLVETARRTHRGGYTARIRRGAVPVAELPAATVRFLVPGDLGYVHTDARAGVRDDVIALAVWAFRAADEQCPDIDECSVDVGGAPGAAVTGSGLEAVVEFAAEVLRAGAVHAGPGLVAAAAGHLATLDRAGLRWPLDATAELADQLTAYRDRSARYTPERLADLIAELFARHRAVSADSGAGYRARVLGSEEAAETPLRRVRLDGLGARVAAVDGQRRVEIFHGQAASGVVLVSHRQWETDEDGPALGRRRIAGATVDAIASGTLVTESAIRSASRTVRLGAGRIAKSTVTVSNGAWEGLPPGLLAYDYAKLAAELDAMPPRPVRARVRAELVRVLAVAEVGESWYAPGAQRLTVEIRDGSGVTATVEATHAAVAPGRLDAVAAALDGRRGRPRFVAGSVHRIGGRVVIDPYAIAADGPPVVPDLAVPPTGQGLGSAAGPAGSADPGDPLAEAVAAARDVLAEVAHSGLAHLPGAHTDRLRWARAALARVGLHRVAASLDEMVARLGPDPGAEATRAWVDAYLRVSLAADLR</sequence>
<keyword evidence="1" id="KW-0863">Zinc-finger</keyword>
<reference evidence="4 5" key="1">
    <citation type="journal article" date="2013" name="Antonie Van Leeuwenhoek">
        <title>Actinoplanes hulinensis sp. nov., a novel actinomycete isolated from soybean root (Glycine max (L.) Merr).</title>
        <authorList>
            <person name="Shen Y."/>
            <person name="Liu C."/>
            <person name="Wang X."/>
            <person name="Zhao J."/>
            <person name="Jia F."/>
            <person name="Zhang Y."/>
            <person name="Wang L."/>
            <person name="Yang D."/>
            <person name="Xiang W."/>
        </authorList>
    </citation>
    <scope>NUCLEOTIDE SEQUENCE [LARGE SCALE GENOMIC DNA]</scope>
    <source>
        <strain evidence="4 5">NEAU-M9</strain>
    </source>
</reference>
<feature type="compositionally biased region" description="Low complexity" evidence="2">
    <location>
        <begin position="568"/>
        <end position="581"/>
    </location>
</feature>
<feature type="domain" description="SWIM-type" evidence="3">
    <location>
        <begin position="54"/>
        <end position="97"/>
    </location>
</feature>
<comment type="caution">
    <text evidence="4">The sequence shown here is derived from an EMBL/GenBank/DDBJ whole genome shotgun (WGS) entry which is preliminary data.</text>
</comment>
<keyword evidence="1" id="KW-0862">Zinc</keyword>
<dbReference type="Proteomes" id="UP001519863">
    <property type="component" value="Unassembled WGS sequence"/>
</dbReference>
<dbReference type="EMBL" id="JAHXZI010000028">
    <property type="protein sequence ID" value="MBW6439487.1"/>
    <property type="molecule type" value="Genomic_DNA"/>
</dbReference>
<proteinExistence type="predicted"/>
<organism evidence="4 5">
    <name type="scientific">Actinoplanes hulinensis</name>
    <dbReference type="NCBI Taxonomy" id="1144547"/>
    <lineage>
        <taxon>Bacteria</taxon>
        <taxon>Bacillati</taxon>
        <taxon>Actinomycetota</taxon>
        <taxon>Actinomycetes</taxon>
        <taxon>Micromonosporales</taxon>
        <taxon>Micromonosporaceae</taxon>
        <taxon>Actinoplanes</taxon>
    </lineage>
</organism>
<evidence type="ECO:0000313" key="5">
    <source>
        <dbReference type="Proteomes" id="UP001519863"/>
    </source>
</evidence>
<feature type="region of interest" description="Disordered" evidence="2">
    <location>
        <begin position="561"/>
        <end position="581"/>
    </location>
</feature>
<evidence type="ECO:0000256" key="2">
    <source>
        <dbReference type="SAM" id="MobiDB-lite"/>
    </source>
</evidence>
<dbReference type="PROSITE" id="PS50966">
    <property type="entry name" value="ZF_SWIM"/>
    <property type="match status" value="1"/>
</dbReference>
<evidence type="ECO:0000313" key="4">
    <source>
        <dbReference type="EMBL" id="MBW6439487.1"/>
    </source>
</evidence>